<dbReference type="Proteomes" id="UP000316852">
    <property type="component" value="Unassembled WGS sequence"/>
</dbReference>
<dbReference type="InterPro" id="IPR039556">
    <property type="entry name" value="ICL/PEPM"/>
</dbReference>
<keyword evidence="1" id="KW-0670">Pyruvate</keyword>
<organism evidence="1 2">
    <name type="scientific">Eiseniibacteriota bacterium</name>
    <dbReference type="NCBI Taxonomy" id="2212470"/>
    <lineage>
        <taxon>Bacteria</taxon>
        <taxon>Candidatus Eiseniibacteriota</taxon>
    </lineage>
</organism>
<dbReference type="Gene3D" id="3.20.20.60">
    <property type="entry name" value="Phosphoenolpyruvate-binding domains"/>
    <property type="match status" value="1"/>
</dbReference>
<dbReference type="GO" id="GO:0016829">
    <property type="term" value="F:lyase activity"/>
    <property type="evidence" value="ECO:0007669"/>
    <property type="project" value="UniProtKB-KW"/>
</dbReference>
<evidence type="ECO:0000313" key="2">
    <source>
        <dbReference type="Proteomes" id="UP000316852"/>
    </source>
</evidence>
<keyword evidence="1" id="KW-0456">Lyase</keyword>
<gene>
    <name evidence="1" type="ORF">E6K76_12180</name>
</gene>
<dbReference type="Pfam" id="PF13714">
    <property type="entry name" value="PEP_mutase"/>
    <property type="match status" value="1"/>
</dbReference>
<dbReference type="InterPro" id="IPR015813">
    <property type="entry name" value="Pyrv/PenolPyrv_kinase-like_dom"/>
</dbReference>
<comment type="caution">
    <text evidence="1">The sequence shown here is derived from an EMBL/GenBank/DDBJ whole genome shotgun (WGS) entry which is preliminary data.</text>
</comment>
<accession>A0A538SZK4</accession>
<feature type="non-terminal residue" evidence="1">
    <location>
        <position position="227"/>
    </location>
</feature>
<sequence length="227" mass="23976">MVAASRAASTREQKYEVFRALHERAGIFVIPNPWDAGSARILTALGFEALATTSAGYAFSAGRPDEVSALTREGLLENAKAIVEATHLPVSADMQNGFGQAPEACAEMVRLAAGVGLAGGSIEDATEDPKAPIYELKLAVERVAAAAEAARACHFMLTARAENYLHGRADLDDTVRRLQAFAEAGADVLYAPGLPSMDAIRRVCASVAPKPVNVLMGRSADTYSLEE</sequence>
<dbReference type="InterPro" id="IPR040442">
    <property type="entry name" value="Pyrv_kinase-like_dom_sf"/>
</dbReference>
<dbReference type="PANTHER" id="PTHR42905:SF16">
    <property type="entry name" value="CARBOXYPHOSPHONOENOLPYRUVATE PHOSPHONOMUTASE-LIKE PROTEIN (AFU_ORTHOLOGUE AFUA_5G07230)"/>
    <property type="match status" value="1"/>
</dbReference>
<reference evidence="1 2" key="1">
    <citation type="journal article" date="2019" name="Nat. Microbiol.">
        <title>Mediterranean grassland soil C-N compound turnover is dependent on rainfall and depth, and is mediated by genomically divergent microorganisms.</title>
        <authorList>
            <person name="Diamond S."/>
            <person name="Andeer P.F."/>
            <person name="Li Z."/>
            <person name="Crits-Christoph A."/>
            <person name="Burstein D."/>
            <person name="Anantharaman K."/>
            <person name="Lane K.R."/>
            <person name="Thomas B.C."/>
            <person name="Pan C."/>
            <person name="Northen T.R."/>
            <person name="Banfield J.F."/>
        </authorList>
    </citation>
    <scope>NUCLEOTIDE SEQUENCE [LARGE SCALE GENOMIC DNA]</scope>
    <source>
        <strain evidence="1">WS_6</strain>
    </source>
</reference>
<evidence type="ECO:0000313" key="1">
    <source>
        <dbReference type="EMBL" id="TMQ56792.1"/>
    </source>
</evidence>
<proteinExistence type="predicted"/>
<dbReference type="PANTHER" id="PTHR42905">
    <property type="entry name" value="PHOSPHOENOLPYRUVATE CARBOXYLASE"/>
    <property type="match status" value="1"/>
</dbReference>
<dbReference type="EMBL" id="VBOW01000078">
    <property type="protein sequence ID" value="TMQ56792.1"/>
    <property type="molecule type" value="Genomic_DNA"/>
</dbReference>
<protein>
    <submittedName>
        <fullName evidence="1">Isocitrate lyase/phosphoenolpyruvate mutase family protein</fullName>
    </submittedName>
</protein>
<name>A0A538SZK4_UNCEI</name>
<dbReference type="SUPFAM" id="SSF51621">
    <property type="entry name" value="Phosphoenolpyruvate/pyruvate domain"/>
    <property type="match status" value="1"/>
</dbReference>
<dbReference type="CDD" id="cd00377">
    <property type="entry name" value="ICL_PEPM"/>
    <property type="match status" value="1"/>
</dbReference>
<dbReference type="AlphaFoldDB" id="A0A538SZK4"/>